<feature type="transmembrane region" description="Helical" evidence="8">
    <location>
        <begin position="62"/>
        <end position="79"/>
    </location>
</feature>
<evidence type="ECO:0000313" key="13">
    <source>
        <dbReference type="Proteomes" id="UP000242637"/>
    </source>
</evidence>
<dbReference type="GO" id="GO:0008381">
    <property type="term" value="F:mechanosensitive monoatomic ion channel activity"/>
    <property type="evidence" value="ECO:0007669"/>
    <property type="project" value="InterPro"/>
</dbReference>
<keyword evidence="3" id="KW-1003">Cell membrane</keyword>
<protein>
    <submittedName>
        <fullName evidence="12">MscS family inner membrane protein YnaI</fullName>
    </submittedName>
</protein>
<reference evidence="12 13" key="1">
    <citation type="submission" date="2017-06" db="EMBL/GenBank/DDBJ databases">
        <authorList>
            <consortium name="Pathogen Informatics"/>
        </authorList>
    </citation>
    <scope>NUCLEOTIDE SEQUENCE [LARGE SCALE GENOMIC DNA]</scope>
    <source>
        <strain evidence="12 13">NCTC13039</strain>
    </source>
</reference>
<dbReference type="PANTHER" id="PTHR30460">
    <property type="entry name" value="MODERATE CONDUCTANCE MECHANOSENSITIVE CHANNEL YBIO"/>
    <property type="match status" value="1"/>
</dbReference>
<comment type="similarity">
    <text evidence="2">Belongs to the MscS (TC 1.A.23) family.</text>
</comment>
<dbReference type="InterPro" id="IPR049278">
    <property type="entry name" value="MS_channel_C"/>
</dbReference>
<dbReference type="FunFam" id="2.30.30.60:FF:000001">
    <property type="entry name" value="MscS Mechanosensitive ion channel"/>
    <property type="match status" value="1"/>
</dbReference>
<dbReference type="Gene3D" id="1.10.287.1260">
    <property type="match status" value="1"/>
</dbReference>
<feature type="transmembrane region" description="Helical" evidence="8">
    <location>
        <begin position="147"/>
        <end position="167"/>
    </location>
</feature>
<dbReference type="InterPro" id="IPR049142">
    <property type="entry name" value="MS_channel_1st"/>
</dbReference>
<feature type="domain" description="Mechanosensitive ion channel transmembrane helices 2/3" evidence="11">
    <location>
        <begin position="152"/>
        <end position="192"/>
    </location>
</feature>
<evidence type="ECO:0000256" key="7">
    <source>
        <dbReference type="SAM" id="MobiDB-lite"/>
    </source>
</evidence>
<keyword evidence="5 8" id="KW-1133">Transmembrane helix</keyword>
<feature type="region of interest" description="Disordered" evidence="7">
    <location>
        <begin position="360"/>
        <end position="380"/>
    </location>
</feature>
<dbReference type="InterPro" id="IPR010920">
    <property type="entry name" value="LSM_dom_sf"/>
</dbReference>
<dbReference type="SUPFAM" id="SSF50182">
    <property type="entry name" value="Sm-like ribonucleoproteins"/>
    <property type="match status" value="1"/>
</dbReference>
<dbReference type="KEGG" id="dco:SAMEA4475696_1402"/>
<keyword evidence="6 8" id="KW-0472">Membrane</keyword>
<proteinExistence type="inferred from homology"/>
<name>A0A239VJM2_9MICO</name>
<dbReference type="GeneID" id="63459621"/>
<dbReference type="Proteomes" id="UP000242637">
    <property type="component" value="Chromosome 1"/>
</dbReference>
<dbReference type="Gene3D" id="2.30.30.60">
    <property type="match status" value="1"/>
</dbReference>
<dbReference type="RefSeq" id="WP_231935347.1">
    <property type="nucleotide sequence ID" value="NZ_JAAFNI010000001.1"/>
</dbReference>
<dbReference type="STRING" id="1121387.GCA_000429885_01907"/>
<evidence type="ECO:0000256" key="4">
    <source>
        <dbReference type="ARBA" id="ARBA00022692"/>
    </source>
</evidence>
<accession>A0A239VJM2</accession>
<dbReference type="PANTHER" id="PTHR30460:SF0">
    <property type="entry name" value="MODERATE CONDUCTANCE MECHANOSENSITIVE CHANNEL YBIO"/>
    <property type="match status" value="1"/>
</dbReference>
<evidence type="ECO:0000256" key="6">
    <source>
        <dbReference type="ARBA" id="ARBA00023136"/>
    </source>
</evidence>
<keyword evidence="4 8" id="KW-0812">Transmembrane</keyword>
<feature type="region of interest" description="Disordered" evidence="7">
    <location>
        <begin position="18"/>
        <end position="38"/>
    </location>
</feature>
<evidence type="ECO:0000259" key="10">
    <source>
        <dbReference type="Pfam" id="PF21082"/>
    </source>
</evidence>
<evidence type="ECO:0000256" key="8">
    <source>
        <dbReference type="SAM" id="Phobius"/>
    </source>
</evidence>
<dbReference type="SUPFAM" id="SSF82689">
    <property type="entry name" value="Mechanosensitive channel protein MscS (YggB), C-terminal domain"/>
    <property type="match status" value="1"/>
</dbReference>
<dbReference type="Pfam" id="PF21082">
    <property type="entry name" value="MS_channel_3rd"/>
    <property type="match status" value="1"/>
</dbReference>
<feature type="domain" description="Mechanosensitive ion channel MscS C-terminal" evidence="10">
    <location>
        <begin position="265"/>
        <end position="349"/>
    </location>
</feature>
<evidence type="ECO:0000313" key="12">
    <source>
        <dbReference type="EMBL" id="SNV21963.1"/>
    </source>
</evidence>
<dbReference type="Pfam" id="PF00924">
    <property type="entry name" value="MS_channel_2nd"/>
    <property type="match status" value="1"/>
</dbReference>
<evidence type="ECO:0000256" key="3">
    <source>
        <dbReference type="ARBA" id="ARBA00022475"/>
    </source>
</evidence>
<sequence length="380" mass="41235">MIGTTLMMMTAKLDIRNPIHTGTSGRTGTGADKEPTGNTSFSLSKLSDLTWSDLGDWLLDRPLKILFILVVAYLARWLLHRGINTLIRTIQWRRSTGDTGSIGVVDPMPTAQLPVMRRGARKAARAVKQAGLVNTDRQGQRLDTLGSLLRSIVSVLVWVTAALMIGTELGINMAPIIASAGVGGVAIAFGAQSIVKDFISGLFMMFEDQYGVGDLVDTGEAIGTVEEVTLRVTRLRDATGVVWYVRNGQITRIANRTQGFQTGAVDIPVSIEEDPGRVISILKRVVADVYIDPRWRKSLLEEPTVAGVESLEGGTMTIRIFAKCVADQQWGVMREIREHSKKALSARGIAGPLLMPSNLPWAPHAAKPKEGTDNNTPPKS</sequence>
<dbReference type="Pfam" id="PF21088">
    <property type="entry name" value="MS_channel_1st"/>
    <property type="match status" value="1"/>
</dbReference>
<comment type="subcellular location">
    <subcellularLocation>
        <location evidence="1">Cell membrane</location>
        <topology evidence="1">Multi-pass membrane protein</topology>
    </subcellularLocation>
</comment>
<evidence type="ECO:0000256" key="2">
    <source>
        <dbReference type="ARBA" id="ARBA00008017"/>
    </source>
</evidence>
<dbReference type="Gene3D" id="3.30.70.100">
    <property type="match status" value="1"/>
</dbReference>
<dbReference type="InterPro" id="IPR006685">
    <property type="entry name" value="MscS_channel_2nd"/>
</dbReference>
<dbReference type="InterPro" id="IPR023408">
    <property type="entry name" value="MscS_beta-dom_sf"/>
</dbReference>
<dbReference type="InterPro" id="IPR011014">
    <property type="entry name" value="MscS_channel_TM-2"/>
</dbReference>
<dbReference type="EMBL" id="LT906453">
    <property type="protein sequence ID" value="SNV21963.1"/>
    <property type="molecule type" value="Genomic_DNA"/>
</dbReference>
<organism evidence="12 13">
    <name type="scientific">Dermatophilus congolensis</name>
    <dbReference type="NCBI Taxonomy" id="1863"/>
    <lineage>
        <taxon>Bacteria</taxon>
        <taxon>Bacillati</taxon>
        <taxon>Actinomycetota</taxon>
        <taxon>Actinomycetes</taxon>
        <taxon>Micrococcales</taxon>
        <taxon>Dermatophilaceae</taxon>
        <taxon>Dermatophilus</taxon>
    </lineage>
</organism>
<dbReference type="GO" id="GO:0005886">
    <property type="term" value="C:plasma membrane"/>
    <property type="evidence" value="ECO:0007669"/>
    <property type="project" value="UniProtKB-SubCell"/>
</dbReference>
<dbReference type="AlphaFoldDB" id="A0A239VJM2"/>
<dbReference type="InterPro" id="IPR011066">
    <property type="entry name" value="MscS_channel_C_sf"/>
</dbReference>
<feature type="domain" description="Mechanosensitive ion channel MscS" evidence="9">
    <location>
        <begin position="194"/>
        <end position="256"/>
    </location>
</feature>
<keyword evidence="13" id="KW-1185">Reference proteome</keyword>
<evidence type="ECO:0000259" key="11">
    <source>
        <dbReference type="Pfam" id="PF21088"/>
    </source>
</evidence>
<evidence type="ECO:0000256" key="1">
    <source>
        <dbReference type="ARBA" id="ARBA00004651"/>
    </source>
</evidence>
<evidence type="ECO:0000259" key="9">
    <source>
        <dbReference type="Pfam" id="PF00924"/>
    </source>
</evidence>
<feature type="transmembrane region" description="Helical" evidence="8">
    <location>
        <begin position="173"/>
        <end position="195"/>
    </location>
</feature>
<dbReference type="SUPFAM" id="SSF82861">
    <property type="entry name" value="Mechanosensitive channel protein MscS (YggB), transmembrane region"/>
    <property type="match status" value="1"/>
</dbReference>
<dbReference type="InterPro" id="IPR045276">
    <property type="entry name" value="YbiO_bact"/>
</dbReference>
<gene>
    <name evidence="12" type="primary">ynaI</name>
    <name evidence="12" type="ORF">SAMEA4475696_01402</name>
</gene>
<evidence type="ECO:0000256" key="5">
    <source>
        <dbReference type="ARBA" id="ARBA00022989"/>
    </source>
</evidence>